<dbReference type="OrthoDB" id="345880at2"/>
<organism evidence="9 10">
    <name type="scientific">Micromonospora wenchangensis</name>
    <dbReference type="NCBI Taxonomy" id="1185415"/>
    <lineage>
        <taxon>Bacteria</taxon>
        <taxon>Bacillati</taxon>
        <taxon>Actinomycetota</taxon>
        <taxon>Actinomycetes</taxon>
        <taxon>Micromonosporales</taxon>
        <taxon>Micromonosporaceae</taxon>
        <taxon>Micromonospora</taxon>
    </lineage>
</organism>
<comment type="caution">
    <text evidence="9">The sequence shown here is derived from an EMBL/GenBank/DDBJ whole genome shotgun (WGS) entry which is preliminary data.</text>
</comment>
<dbReference type="SUPFAM" id="SSF53187">
    <property type="entry name" value="Zn-dependent exopeptidases"/>
    <property type="match status" value="1"/>
</dbReference>
<dbReference type="Gene3D" id="2.60.120.260">
    <property type="entry name" value="Galactose-binding domain-like"/>
    <property type="match status" value="1"/>
</dbReference>
<dbReference type="PANTHER" id="PTHR12147:SF26">
    <property type="entry name" value="PEPTIDASE M28 DOMAIN-CONTAINING PROTEIN"/>
    <property type="match status" value="1"/>
</dbReference>
<keyword evidence="10" id="KW-1185">Reference proteome</keyword>
<dbReference type="InterPro" id="IPR041756">
    <property type="entry name" value="M28_SGAP-like"/>
</dbReference>
<accession>A0A246RG56</accession>
<evidence type="ECO:0000313" key="10">
    <source>
        <dbReference type="Proteomes" id="UP000197174"/>
    </source>
</evidence>
<dbReference type="Proteomes" id="UP000197174">
    <property type="component" value="Unassembled WGS sequence"/>
</dbReference>
<dbReference type="InterPro" id="IPR045175">
    <property type="entry name" value="M28_fam"/>
</dbReference>
<dbReference type="InterPro" id="IPR007484">
    <property type="entry name" value="Peptidase_M28"/>
</dbReference>
<feature type="signal peptide" evidence="7">
    <location>
        <begin position="1"/>
        <end position="25"/>
    </location>
</feature>
<keyword evidence="5" id="KW-0378">Hydrolase</keyword>
<evidence type="ECO:0000256" key="7">
    <source>
        <dbReference type="SAM" id="SignalP"/>
    </source>
</evidence>
<dbReference type="CDD" id="cd03876">
    <property type="entry name" value="M28_SGAP_like"/>
    <property type="match status" value="1"/>
</dbReference>
<sequence>MKRRTLALAAVTAVTLALAAPPASATPTARPATAAPAVAALAAPDVQVANVQAHLAQFQSIATSNGGNRRAGSAGYTASVAYVKSKLQAAGYTVTEQTCTSCTYQGNNVIAEWPQGPTTDVVMFGAHLDGVAAGPGINDNGSGSSVLLENALVLAQQNPTMTKRVRFAWWNGEEQGLQGSKFYVNSLTTAQKGYIKGYYNFDMVASTNGGYFINRVTSTTAAPLKAYWDSLGLSPEENTEGQGRSDDYSFQQAGIPTSGYAMGASARKTSSQASKWGGTANAAYDPCYHSSCDTTSNINATGLNRSADGVAYAIWDLAVGGGTPTNDFSVAVSPTAGGVARGGSTTATVSTATTSGSAQTVALSATGAPSGVSVSFSPSSVTSGGSSTMTVSASSSASLGTFTLTVTGTGSATRTASYTLTVTGGTGSCTGGQVVGNGGFESGTSPWTATSGVITNSSSQPARTGSYKAWLNGNGSTSTDTLSQSVTVPAGCSTYTLAFYLHIDSTERTTTVAYDKLVVQVGSTTLATYSNLNKASGYTLRSFDVGAYAGQTVTLKFTGTEDASLQTSFVIDDVTLQAS</sequence>
<dbReference type="EMBL" id="MZMV01000052">
    <property type="protein sequence ID" value="OWV02704.1"/>
    <property type="molecule type" value="Genomic_DNA"/>
</dbReference>
<evidence type="ECO:0000256" key="3">
    <source>
        <dbReference type="ARBA" id="ARBA00022723"/>
    </source>
</evidence>
<gene>
    <name evidence="9" type="ORF">B5D80_24955</name>
</gene>
<evidence type="ECO:0000256" key="6">
    <source>
        <dbReference type="ARBA" id="ARBA00022833"/>
    </source>
</evidence>
<keyword evidence="2" id="KW-0645">Protease</keyword>
<dbReference type="Pfam" id="PF04389">
    <property type="entry name" value="Peptidase_M28"/>
    <property type="match status" value="1"/>
</dbReference>
<evidence type="ECO:0000256" key="5">
    <source>
        <dbReference type="ARBA" id="ARBA00022801"/>
    </source>
</evidence>
<dbReference type="PANTHER" id="PTHR12147">
    <property type="entry name" value="METALLOPEPTIDASE M28 FAMILY MEMBER"/>
    <property type="match status" value="1"/>
</dbReference>
<evidence type="ECO:0000256" key="1">
    <source>
        <dbReference type="ARBA" id="ARBA00005957"/>
    </source>
</evidence>
<dbReference type="AlphaFoldDB" id="A0A246RG56"/>
<keyword evidence="9" id="KW-0031">Aminopeptidase</keyword>
<keyword evidence="6" id="KW-0862">Zinc</keyword>
<name>A0A246RG56_9ACTN</name>
<evidence type="ECO:0000256" key="2">
    <source>
        <dbReference type="ARBA" id="ARBA00022670"/>
    </source>
</evidence>
<evidence type="ECO:0000313" key="9">
    <source>
        <dbReference type="EMBL" id="OWV02704.1"/>
    </source>
</evidence>
<dbReference type="FunFam" id="3.40.630.10:FF:000066">
    <property type="entry name" value="M28 family peptidase"/>
    <property type="match status" value="1"/>
</dbReference>
<dbReference type="GO" id="GO:0006508">
    <property type="term" value="P:proteolysis"/>
    <property type="evidence" value="ECO:0007669"/>
    <property type="project" value="UniProtKB-KW"/>
</dbReference>
<reference evidence="9 10" key="1">
    <citation type="submission" date="2017-03" db="EMBL/GenBank/DDBJ databases">
        <title>Whole genome sequence of Micromonospora wenchangensis, isolated from mangrove soil.</title>
        <authorList>
            <person name="Yang H."/>
        </authorList>
    </citation>
    <scope>NUCLEOTIDE SEQUENCE [LARGE SCALE GENOMIC DNA]</scope>
    <source>
        <strain evidence="9 10">CCTCC AA 2012002</strain>
    </source>
</reference>
<proteinExistence type="inferred from homology"/>
<dbReference type="GO" id="GO:0008235">
    <property type="term" value="F:metalloexopeptidase activity"/>
    <property type="evidence" value="ECO:0007669"/>
    <property type="project" value="InterPro"/>
</dbReference>
<feature type="chain" id="PRO_5012105752" evidence="7">
    <location>
        <begin position="26"/>
        <end position="579"/>
    </location>
</feature>
<keyword evidence="4 7" id="KW-0732">Signal</keyword>
<protein>
    <submittedName>
        <fullName evidence="9">Aminopeptidase</fullName>
    </submittedName>
</protein>
<dbReference type="Gene3D" id="3.40.630.10">
    <property type="entry name" value="Zn peptidases"/>
    <property type="match status" value="1"/>
</dbReference>
<feature type="domain" description="Peptidase M28" evidence="8">
    <location>
        <begin position="108"/>
        <end position="313"/>
    </location>
</feature>
<dbReference type="RefSeq" id="WP_088646372.1">
    <property type="nucleotide sequence ID" value="NZ_MZMV01000052.1"/>
</dbReference>
<comment type="similarity">
    <text evidence="1">Belongs to the peptidase M28 family. M28A subfamily.</text>
</comment>
<dbReference type="GO" id="GO:0004177">
    <property type="term" value="F:aminopeptidase activity"/>
    <property type="evidence" value="ECO:0007669"/>
    <property type="project" value="UniProtKB-KW"/>
</dbReference>
<keyword evidence="3" id="KW-0479">Metal-binding</keyword>
<evidence type="ECO:0000256" key="4">
    <source>
        <dbReference type="ARBA" id="ARBA00022729"/>
    </source>
</evidence>
<evidence type="ECO:0000259" key="8">
    <source>
        <dbReference type="Pfam" id="PF04389"/>
    </source>
</evidence>
<dbReference type="GO" id="GO:0046872">
    <property type="term" value="F:metal ion binding"/>
    <property type="evidence" value="ECO:0007669"/>
    <property type="project" value="UniProtKB-KW"/>
</dbReference>